<evidence type="ECO:0000313" key="3">
    <source>
        <dbReference type="Proteomes" id="UP000198629"/>
    </source>
</evidence>
<organism evidence="2 3">
    <name type="scientific">Methylophilus rhizosphaerae</name>
    <dbReference type="NCBI Taxonomy" id="492660"/>
    <lineage>
        <taxon>Bacteria</taxon>
        <taxon>Pseudomonadati</taxon>
        <taxon>Pseudomonadota</taxon>
        <taxon>Betaproteobacteria</taxon>
        <taxon>Nitrosomonadales</taxon>
        <taxon>Methylophilaceae</taxon>
        <taxon>Methylophilus</taxon>
    </lineage>
</organism>
<evidence type="ECO:0000256" key="1">
    <source>
        <dbReference type="SAM" id="Phobius"/>
    </source>
</evidence>
<dbReference type="RefSeq" id="WP_176755236.1">
    <property type="nucleotide sequence ID" value="NZ_FNFX01000003.1"/>
</dbReference>
<dbReference type="Proteomes" id="UP000198629">
    <property type="component" value="Unassembled WGS sequence"/>
</dbReference>
<gene>
    <name evidence="2" type="ORF">SAMN05192566_1533</name>
</gene>
<evidence type="ECO:0000313" key="2">
    <source>
        <dbReference type="EMBL" id="SDK52823.1"/>
    </source>
</evidence>
<keyword evidence="1" id="KW-0812">Transmembrane</keyword>
<keyword evidence="3" id="KW-1185">Reference proteome</keyword>
<feature type="transmembrane region" description="Helical" evidence="1">
    <location>
        <begin position="7"/>
        <end position="25"/>
    </location>
</feature>
<proteinExistence type="predicted"/>
<reference evidence="3" key="1">
    <citation type="submission" date="2016-10" db="EMBL/GenBank/DDBJ databases">
        <authorList>
            <person name="Varghese N."/>
            <person name="Submissions S."/>
        </authorList>
    </citation>
    <scope>NUCLEOTIDE SEQUENCE [LARGE SCALE GENOMIC DNA]</scope>
    <source>
        <strain evidence="3">CBMB127</strain>
    </source>
</reference>
<dbReference type="STRING" id="492660.SAMN05192566_1533"/>
<accession>A0A1G9CM98</accession>
<dbReference type="EMBL" id="FNFX01000003">
    <property type="protein sequence ID" value="SDK52823.1"/>
    <property type="molecule type" value="Genomic_DNA"/>
</dbReference>
<protein>
    <submittedName>
        <fullName evidence="2">Uncharacterized protein</fullName>
    </submittedName>
</protein>
<sequence length="56" mass="6404">MNQKTRSLIAFALFVWATTSMYLVWFTKYEMIGGFGFLVMAALNIYYKKHSVGSAV</sequence>
<keyword evidence="1" id="KW-0472">Membrane</keyword>
<name>A0A1G9CM98_9PROT</name>
<feature type="transmembrane region" description="Helical" evidence="1">
    <location>
        <begin position="31"/>
        <end position="47"/>
    </location>
</feature>
<keyword evidence="1" id="KW-1133">Transmembrane helix</keyword>
<dbReference type="AlphaFoldDB" id="A0A1G9CM98"/>